<dbReference type="EMBL" id="JALJOT010000005">
    <property type="protein sequence ID" value="KAK9915464.1"/>
    <property type="molecule type" value="Genomic_DNA"/>
</dbReference>
<protein>
    <recommendedName>
        <fullName evidence="2">RSE1/DDB1/CPSF1 C-terminal domain-containing protein</fullName>
    </recommendedName>
</protein>
<accession>A0ABR2YVA3</accession>
<comment type="caution">
    <text evidence="3">The sequence shown here is derived from an EMBL/GenBank/DDBJ whole genome shotgun (WGS) entry which is preliminary data.</text>
</comment>
<dbReference type="InterPro" id="IPR015943">
    <property type="entry name" value="WD40/YVTN_repeat-like_dom_sf"/>
</dbReference>
<gene>
    <name evidence="3" type="ORF">WJX75_009587</name>
</gene>
<evidence type="ECO:0000256" key="1">
    <source>
        <dbReference type="SAM" id="MobiDB-lite"/>
    </source>
</evidence>
<dbReference type="InterPro" id="IPR004871">
    <property type="entry name" value="RSE1/DDB1/CPSF1_C"/>
</dbReference>
<dbReference type="PANTHER" id="PTHR10644">
    <property type="entry name" value="DNA REPAIR/RNA PROCESSING CPSF FAMILY"/>
    <property type="match status" value="1"/>
</dbReference>
<dbReference type="InterPro" id="IPR050358">
    <property type="entry name" value="RSE1/DDB1/CFT1"/>
</dbReference>
<name>A0ABR2YVA3_9CHLO</name>
<evidence type="ECO:0000259" key="2">
    <source>
        <dbReference type="Pfam" id="PF03178"/>
    </source>
</evidence>
<dbReference type="Proteomes" id="UP001491310">
    <property type="component" value="Unassembled WGS sequence"/>
</dbReference>
<evidence type="ECO:0000313" key="3">
    <source>
        <dbReference type="EMBL" id="KAK9915464.1"/>
    </source>
</evidence>
<proteinExistence type="predicted"/>
<feature type="region of interest" description="Disordered" evidence="1">
    <location>
        <begin position="345"/>
        <end position="372"/>
    </location>
</feature>
<sequence>MDLQAAGLPFLTIAPKLEVNEGSDLVTIATAEGSIAVLRIKREPTFSLSAPLTHQCAVPNLSSAPTWTMLEDVCFVGSENQKLVLLLRYAGDDGTVRQQLQMLQIGADGLRLVDTRNTEFEGNVTEHPSCRQMLCVWAGGVLVLSSKSIKTVAIQHEIPAFQHHCTNGRDIVDDLEDWIPWRLRDPCVEVDPAMRDVAFCWQRKSSTLDVMLLCLGRCILRVYAISGEGHPGSPSALHVLNGCQVIDVLFKSPAEYEGVTGLWSIPIGPADITSALVIMSFASGSRAMTAGSTLSDVTEAIGLDADSQTLEGGSIAYLMAVQVTSKAVLLCSLQSLIVEGASTVPLSEDERPRKKSSPSDEDMDPSFSTSEESVSARLAHLDGAASSADSAAEPSEAFSSLHLEAVPQRRDRGIIWEPPGGATISCACVLEGYVLLTCPKLRSLTALALEDVSACRMSSSGKRKRGALVGWRSGLLSQISLMQPAETDRAIDKTAGCMSTCLNLTPQSTIAAPGASIVEDAACNWHMEVVCVRRFAAVPVRLVPLPSRMQARALAIGERLSLLSFSLGSGRLQLDLLDLVDQKHVSHAVPLIDLLPADSSNGGSERCSFMIVDEAASMRLMKLKQANPTHATTYPLDDVPKCIVRHEWSDAVAIILEHHCKRKDDTAHPPEEPTCSYMTLVAGRFQEDSAANACGFPDKQRVACFAAMEFSFDHEDRMKRAYFAVGFEVLTRVNQGPRPPICGHIMLLGADAKGISSVANVLLPDCVHALCYFSVPDEEGSVIFNTLIAAVGKRLACFSCVKDAHRTRMEAQAWTATREEITSLSVSHAGIIAATGESQSVTLYTYSPESGFQVLCADPCSRNSVSCLNISLGEAEDPQSLVCLDADGGVYGLRYEQDERGLERNMRMDMHFHCRGCGVRVLEGSLSCFDEDEATATPIVCTAEGALVQLWTLSAGDYAVLAAVEAAMARSSLAAPLSGASHSAFRSAVEASAGGNRALAHSLAGGSMRAIDGDFLAQLAQLPDQEVQRILDSVDEQDVPDIHAGSVTETGALLARATSLPYVLDLLDRALSCDSVPEPWWVGRRD</sequence>
<feature type="domain" description="RSE1/DDB1/CPSF1 C-terminal" evidence="2">
    <location>
        <begin position="692"/>
        <end position="1018"/>
    </location>
</feature>
<keyword evidence="4" id="KW-1185">Reference proteome</keyword>
<dbReference type="Gene3D" id="2.130.10.10">
    <property type="entry name" value="YVTN repeat-like/Quinoprotein amine dehydrogenase"/>
    <property type="match status" value="2"/>
</dbReference>
<dbReference type="Pfam" id="PF03178">
    <property type="entry name" value="CPSF_A"/>
    <property type="match status" value="1"/>
</dbReference>
<reference evidence="3 4" key="1">
    <citation type="journal article" date="2024" name="Nat. Commun.">
        <title>Phylogenomics reveals the evolutionary origins of lichenization in chlorophyte algae.</title>
        <authorList>
            <person name="Puginier C."/>
            <person name="Libourel C."/>
            <person name="Otte J."/>
            <person name="Skaloud P."/>
            <person name="Haon M."/>
            <person name="Grisel S."/>
            <person name="Petersen M."/>
            <person name="Berrin J.G."/>
            <person name="Delaux P.M."/>
            <person name="Dal Grande F."/>
            <person name="Keller J."/>
        </authorList>
    </citation>
    <scope>NUCLEOTIDE SEQUENCE [LARGE SCALE GENOMIC DNA]</scope>
    <source>
        <strain evidence="3 4">SAG 216-7</strain>
    </source>
</reference>
<evidence type="ECO:0000313" key="4">
    <source>
        <dbReference type="Proteomes" id="UP001491310"/>
    </source>
</evidence>
<organism evidence="3 4">
    <name type="scientific">Coccomyxa subellipsoidea</name>
    <dbReference type="NCBI Taxonomy" id="248742"/>
    <lineage>
        <taxon>Eukaryota</taxon>
        <taxon>Viridiplantae</taxon>
        <taxon>Chlorophyta</taxon>
        <taxon>core chlorophytes</taxon>
        <taxon>Trebouxiophyceae</taxon>
        <taxon>Trebouxiophyceae incertae sedis</taxon>
        <taxon>Coccomyxaceae</taxon>
        <taxon>Coccomyxa</taxon>
    </lineage>
</organism>